<accession>A0A3E4TNU4</accession>
<sequence length="82" mass="9330">MKIAFCQMYVTFCGKFVPNERGVVGYVKRIRGKSPAKWGVQMAGINFQTRPNGSWQQTVPAWLWPRSPVPGRPSCSVFHILF</sequence>
<dbReference type="Pfam" id="PF20574">
    <property type="entry name" value="DUF6783"/>
    <property type="match status" value="1"/>
</dbReference>
<reference evidence="1 2" key="1">
    <citation type="submission" date="2018-08" db="EMBL/GenBank/DDBJ databases">
        <title>A genome reference for cultivated species of the human gut microbiota.</title>
        <authorList>
            <person name="Zou Y."/>
            <person name="Xue W."/>
            <person name="Luo G."/>
        </authorList>
    </citation>
    <scope>NUCLEOTIDE SEQUENCE [LARGE SCALE GENOMIC DNA]</scope>
    <source>
        <strain evidence="1 2">TF05-11AC</strain>
    </source>
</reference>
<evidence type="ECO:0000313" key="1">
    <source>
        <dbReference type="EMBL" id="RGL92814.1"/>
    </source>
</evidence>
<dbReference type="Proteomes" id="UP000261257">
    <property type="component" value="Unassembled WGS sequence"/>
</dbReference>
<gene>
    <name evidence="1" type="ORF">DXC39_31695</name>
</gene>
<dbReference type="AlphaFoldDB" id="A0A3E4TNU4"/>
<comment type="caution">
    <text evidence="1">The sequence shown here is derived from an EMBL/GenBank/DDBJ whole genome shotgun (WGS) entry which is preliminary data.</text>
</comment>
<dbReference type="EMBL" id="QSSQ01000065">
    <property type="protein sequence ID" value="RGL92814.1"/>
    <property type="molecule type" value="Genomic_DNA"/>
</dbReference>
<dbReference type="InterPro" id="IPR046710">
    <property type="entry name" value="DUF6783"/>
</dbReference>
<organism evidence="1 2">
    <name type="scientific">Hungatella hathewayi</name>
    <dbReference type="NCBI Taxonomy" id="154046"/>
    <lineage>
        <taxon>Bacteria</taxon>
        <taxon>Bacillati</taxon>
        <taxon>Bacillota</taxon>
        <taxon>Clostridia</taxon>
        <taxon>Lachnospirales</taxon>
        <taxon>Lachnospiraceae</taxon>
        <taxon>Hungatella</taxon>
    </lineage>
</organism>
<protein>
    <submittedName>
        <fullName evidence="1">Uncharacterized protein</fullName>
    </submittedName>
</protein>
<evidence type="ECO:0000313" key="2">
    <source>
        <dbReference type="Proteomes" id="UP000261257"/>
    </source>
</evidence>
<proteinExistence type="predicted"/>
<name>A0A3E4TNU4_9FIRM</name>